<keyword evidence="2 4" id="KW-0863">Zinc-finger</keyword>
<reference evidence="7" key="1">
    <citation type="submission" date="2021-01" db="EMBL/GenBank/DDBJ databases">
        <authorList>
            <person name="Corre E."/>
            <person name="Pelletier E."/>
            <person name="Niang G."/>
            <person name="Scheremetjew M."/>
            <person name="Finn R."/>
            <person name="Kale V."/>
            <person name="Holt S."/>
            <person name="Cochrane G."/>
            <person name="Meng A."/>
            <person name="Brown T."/>
            <person name="Cohen L."/>
        </authorList>
    </citation>
    <scope>NUCLEOTIDE SEQUENCE</scope>
    <source>
        <strain evidence="7">NIES-381</strain>
    </source>
</reference>
<dbReference type="SUPFAM" id="SSF54236">
    <property type="entry name" value="Ubiquitin-like"/>
    <property type="match status" value="1"/>
</dbReference>
<evidence type="ECO:0000256" key="5">
    <source>
        <dbReference type="SAM" id="MobiDB-lite"/>
    </source>
</evidence>
<accession>A0A7S1N6U7</accession>
<dbReference type="Pfam" id="PF00641">
    <property type="entry name" value="Zn_ribbon_RanBP"/>
    <property type="match status" value="1"/>
</dbReference>
<dbReference type="Gene3D" id="4.10.1060.10">
    <property type="entry name" value="Zinc finger, RanBP2-type"/>
    <property type="match status" value="1"/>
</dbReference>
<feature type="domain" description="RanBP2-type" evidence="6">
    <location>
        <begin position="47"/>
        <end position="76"/>
    </location>
</feature>
<dbReference type="SUPFAM" id="SSF90209">
    <property type="entry name" value="Ran binding protein zinc finger-like"/>
    <property type="match status" value="1"/>
</dbReference>
<feature type="region of interest" description="Disordered" evidence="5">
    <location>
        <begin position="29"/>
        <end position="48"/>
    </location>
</feature>
<dbReference type="PANTHER" id="PTHR10562">
    <property type="entry name" value="SMALL UBIQUITIN-RELATED MODIFIER"/>
    <property type="match status" value="1"/>
</dbReference>
<evidence type="ECO:0000259" key="6">
    <source>
        <dbReference type="PROSITE" id="PS50199"/>
    </source>
</evidence>
<feature type="region of interest" description="Disordered" evidence="5">
    <location>
        <begin position="218"/>
        <end position="251"/>
    </location>
</feature>
<name>A0A7S1N6U7_9EUGL</name>
<proteinExistence type="predicted"/>
<evidence type="ECO:0000256" key="4">
    <source>
        <dbReference type="PROSITE-ProRule" id="PRU00322"/>
    </source>
</evidence>
<dbReference type="InterPro" id="IPR029071">
    <property type="entry name" value="Ubiquitin-like_domsf"/>
</dbReference>
<sequence length="333" mass="36436">MARRRCATCGQPRFTAAPVCPSCTLSAEPPVDARPPKRARHEHSQPLSGGWSCTRCTLDNEATSVRCEACGARPAQAPSVATRDATAGSNPCASVPLAPARDQALEQCPKWRAFAADFGPDHATELARFLSIKVRGCDWDAQVYSPSGPVDAAWCCLLLRPRLYRRVCALLGCPAEEVVDHDPDREADRAEQQRRYAATLGAYRLLFGPPAAALWPPPLGEVPVGPGTGARPSAHVDRDRRTSETVKDAEDPDRQISVKVVHEEFAAVWIKIKRSTPLRNLIDAYCRQQGTCRTSGGFYFDGCRIHNDNDKTAEDYGIKDDDVIYHLPAQEGC</sequence>
<evidence type="ECO:0000256" key="1">
    <source>
        <dbReference type="ARBA" id="ARBA00022723"/>
    </source>
</evidence>
<feature type="compositionally biased region" description="Basic and acidic residues" evidence="5">
    <location>
        <begin position="234"/>
        <end position="251"/>
    </location>
</feature>
<dbReference type="EMBL" id="HBGA01032692">
    <property type="protein sequence ID" value="CAD9000660.1"/>
    <property type="molecule type" value="Transcribed_RNA"/>
</dbReference>
<evidence type="ECO:0000256" key="3">
    <source>
        <dbReference type="ARBA" id="ARBA00022833"/>
    </source>
</evidence>
<dbReference type="InterPro" id="IPR022617">
    <property type="entry name" value="Rad60/SUMO-like_dom"/>
</dbReference>
<dbReference type="AlphaFoldDB" id="A0A7S1N6U7"/>
<evidence type="ECO:0000256" key="2">
    <source>
        <dbReference type="ARBA" id="ARBA00022771"/>
    </source>
</evidence>
<dbReference type="Pfam" id="PF11976">
    <property type="entry name" value="Rad60-SLD"/>
    <property type="match status" value="1"/>
</dbReference>
<dbReference type="SMART" id="SM00547">
    <property type="entry name" value="ZnF_RBZ"/>
    <property type="match status" value="1"/>
</dbReference>
<dbReference type="InterPro" id="IPR001876">
    <property type="entry name" value="Znf_RanBP2"/>
</dbReference>
<evidence type="ECO:0000313" key="7">
    <source>
        <dbReference type="EMBL" id="CAD9000660.1"/>
    </source>
</evidence>
<dbReference type="GO" id="GO:0008270">
    <property type="term" value="F:zinc ion binding"/>
    <property type="evidence" value="ECO:0007669"/>
    <property type="project" value="UniProtKB-KW"/>
</dbReference>
<dbReference type="PROSITE" id="PS01358">
    <property type="entry name" value="ZF_RANBP2_1"/>
    <property type="match status" value="1"/>
</dbReference>
<dbReference type="PROSITE" id="PS50199">
    <property type="entry name" value="ZF_RANBP2_2"/>
    <property type="match status" value="1"/>
</dbReference>
<keyword evidence="3" id="KW-0862">Zinc</keyword>
<gene>
    <name evidence="7" type="ORF">EGYM00392_LOCUS11733</name>
</gene>
<keyword evidence="1" id="KW-0479">Metal-binding</keyword>
<organism evidence="7">
    <name type="scientific">Eutreptiella gymnastica</name>
    <dbReference type="NCBI Taxonomy" id="73025"/>
    <lineage>
        <taxon>Eukaryota</taxon>
        <taxon>Discoba</taxon>
        <taxon>Euglenozoa</taxon>
        <taxon>Euglenida</taxon>
        <taxon>Spirocuta</taxon>
        <taxon>Euglenophyceae</taxon>
        <taxon>Eutreptiales</taxon>
        <taxon>Eutreptiaceae</taxon>
        <taxon>Eutreptiella</taxon>
    </lineage>
</organism>
<dbReference type="InterPro" id="IPR036443">
    <property type="entry name" value="Znf_RanBP2_sf"/>
</dbReference>
<protein>
    <recommendedName>
        <fullName evidence="6">RanBP2-type domain-containing protein</fullName>
    </recommendedName>
</protein>
<dbReference type="Gene3D" id="3.10.20.90">
    <property type="entry name" value="Phosphatidylinositol 3-kinase Catalytic Subunit, Chain A, domain 1"/>
    <property type="match status" value="1"/>
</dbReference>